<sequence>MNHTSASTFLARRAPRRATRGFTLIELMVAITLGLFLIIGLITLVVSNVTTRSELDKSARQIESGRYAIQVLAEDLQNAGYFGIAATTEYTGVTPAICPAAVADLGYVPKTSPGISTVPFPVYAVTTAPSCITDVMPNTAILIVSRTSTQPILVAAKVATETYMQLSNCASDLMPFAVGAGSSSFPLLNKDCGGVSTLRKVVHRIYFLSTCNVCGSDTTPTLKVAELVNGAMVTTALSEGIENLQYDYGIDMDGDGAPDCYTSNPTSPPAAEIAACPVTVPPHVWTDPTANWTNVMAVRVHLLARNTDKTAGWSDATKYDMGLATGQVGPFADAFKRHVYSTTARLYNGSGQREQP</sequence>
<dbReference type="Pfam" id="PF07963">
    <property type="entry name" value="N_methyl"/>
    <property type="match status" value="1"/>
</dbReference>
<dbReference type="InterPro" id="IPR012902">
    <property type="entry name" value="N_methyl_site"/>
</dbReference>
<dbReference type="EMBL" id="JBBKZV010000038">
    <property type="protein sequence ID" value="MEJ8826629.1"/>
    <property type="molecule type" value="Genomic_DNA"/>
</dbReference>
<proteinExistence type="predicted"/>
<dbReference type="PROSITE" id="PS00409">
    <property type="entry name" value="PROKAR_NTER_METHYL"/>
    <property type="match status" value="1"/>
</dbReference>
<evidence type="ECO:0000256" key="1">
    <source>
        <dbReference type="SAM" id="Phobius"/>
    </source>
</evidence>
<dbReference type="NCBIfam" id="TIGR02532">
    <property type="entry name" value="IV_pilin_GFxxxE"/>
    <property type="match status" value="1"/>
</dbReference>
<name>A0ABU8W9D1_9BURK</name>
<dbReference type="Pfam" id="PF16074">
    <property type="entry name" value="PilW"/>
    <property type="match status" value="1"/>
</dbReference>
<evidence type="ECO:0000313" key="2">
    <source>
        <dbReference type="EMBL" id="MEJ8826629.1"/>
    </source>
</evidence>
<evidence type="ECO:0000313" key="3">
    <source>
        <dbReference type="Proteomes" id="UP001363010"/>
    </source>
</evidence>
<keyword evidence="1" id="KW-0812">Transmembrane</keyword>
<reference evidence="2 3" key="1">
    <citation type="submission" date="2024-03" db="EMBL/GenBank/DDBJ databases">
        <title>Novel species of the genus Variovorax.</title>
        <authorList>
            <person name="Liu Q."/>
            <person name="Xin Y.-H."/>
        </authorList>
    </citation>
    <scope>NUCLEOTIDE SEQUENCE [LARGE SCALE GENOMIC DNA]</scope>
    <source>
        <strain evidence="2 3">KACC 18501</strain>
    </source>
</reference>
<organism evidence="2 3">
    <name type="scientific">Variovorax humicola</name>
    <dbReference type="NCBI Taxonomy" id="1769758"/>
    <lineage>
        <taxon>Bacteria</taxon>
        <taxon>Pseudomonadati</taxon>
        <taxon>Pseudomonadota</taxon>
        <taxon>Betaproteobacteria</taxon>
        <taxon>Burkholderiales</taxon>
        <taxon>Comamonadaceae</taxon>
        <taxon>Variovorax</taxon>
    </lineage>
</organism>
<dbReference type="RefSeq" id="WP_340367668.1">
    <property type="nucleotide sequence ID" value="NZ_JBBKZV010000038.1"/>
</dbReference>
<gene>
    <name evidence="2" type="ORF">WKW80_32215</name>
</gene>
<keyword evidence="1" id="KW-0472">Membrane</keyword>
<dbReference type="Proteomes" id="UP001363010">
    <property type="component" value="Unassembled WGS sequence"/>
</dbReference>
<protein>
    <submittedName>
        <fullName evidence="2">PilW family protein</fullName>
    </submittedName>
</protein>
<keyword evidence="3" id="KW-1185">Reference proteome</keyword>
<feature type="transmembrane region" description="Helical" evidence="1">
    <location>
        <begin position="21"/>
        <end position="46"/>
    </location>
</feature>
<keyword evidence="1" id="KW-1133">Transmembrane helix</keyword>
<comment type="caution">
    <text evidence="2">The sequence shown here is derived from an EMBL/GenBank/DDBJ whole genome shotgun (WGS) entry which is preliminary data.</text>
</comment>
<accession>A0ABU8W9D1</accession>
<dbReference type="InterPro" id="IPR032092">
    <property type="entry name" value="PilW"/>
</dbReference>